<dbReference type="PROSITE" id="PS51217">
    <property type="entry name" value="UVRD_HELICASE_CTER"/>
    <property type="match status" value="1"/>
</dbReference>
<evidence type="ECO:0000313" key="16">
    <source>
        <dbReference type="Proteomes" id="UP000178198"/>
    </source>
</evidence>
<dbReference type="InterPro" id="IPR014017">
    <property type="entry name" value="DNA_helicase_UvrD-like_C"/>
</dbReference>
<comment type="catalytic activity">
    <reaction evidence="8">
        <text>Couples ATP hydrolysis with the unwinding of duplex DNA by translocating in the 3'-5' direction.</text>
        <dbReference type="EC" id="5.6.2.4"/>
    </reaction>
</comment>
<dbReference type="EC" id="5.6.2.4" evidence="9"/>
<dbReference type="InterPro" id="IPR027417">
    <property type="entry name" value="P-loop_NTPase"/>
</dbReference>
<dbReference type="PANTHER" id="PTHR11070">
    <property type="entry name" value="UVRD / RECB / PCRA DNA HELICASE FAMILY MEMBER"/>
    <property type="match status" value="1"/>
</dbReference>
<dbReference type="Pfam" id="PF21196">
    <property type="entry name" value="PcrA_UvrD_tudor"/>
    <property type="match status" value="1"/>
</dbReference>
<dbReference type="SUPFAM" id="SSF52540">
    <property type="entry name" value="P-loop containing nucleoside triphosphate hydrolases"/>
    <property type="match status" value="1"/>
</dbReference>
<dbReference type="CDD" id="cd17932">
    <property type="entry name" value="DEXQc_UvrD"/>
    <property type="match status" value="1"/>
</dbReference>
<evidence type="ECO:0000256" key="6">
    <source>
        <dbReference type="ARBA" id="ARBA00023125"/>
    </source>
</evidence>
<dbReference type="InterPro" id="IPR014016">
    <property type="entry name" value="UvrD-like_ATP-bd"/>
</dbReference>
<dbReference type="Pfam" id="PF13361">
    <property type="entry name" value="UvrD_C"/>
    <property type="match status" value="1"/>
</dbReference>
<organism evidence="15 16">
    <name type="scientific">Flavobacterium commune</name>
    <dbReference type="NCBI Taxonomy" id="1306519"/>
    <lineage>
        <taxon>Bacteria</taxon>
        <taxon>Pseudomonadati</taxon>
        <taxon>Bacteroidota</taxon>
        <taxon>Flavobacteriia</taxon>
        <taxon>Flavobacteriales</taxon>
        <taxon>Flavobacteriaceae</taxon>
        <taxon>Flavobacterium</taxon>
    </lineage>
</organism>
<dbReference type="GO" id="GO:0016887">
    <property type="term" value="F:ATP hydrolysis activity"/>
    <property type="evidence" value="ECO:0007669"/>
    <property type="project" value="RHEA"/>
</dbReference>
<keyword evidence="5 12" id="KW-0067">ATP-binding</keyword>
<dbReference type="GO" id="GO:0033202">
    <property type="term" value="C:DNA helicase complex"/>
    <property type="evidence" value="ECO:0007669"/>
    <property type="project" value="TreeGrafter"/>
</dbReference>
<dbReference type="GO" id="GO:0043138">
    <property type="term" value="F:3'-5' DNA helicase activity"/>
    <property type="evidence" value="ECO:0007669"/>
    <property type="project" value="UniProtKB-EC"/>
</dbReference>
<evidence type="ECO:0000259" key="13">
    <source>
        <dbReference type="PROSITE" id="PS51198"/>
    </source>
</evidence>
<dbReference type="GO" id="GO:0005524">
    <property type="term" value="F:ATP binding"/>
    <property type="evidence" value="ECO:0007669"/>
    <property type="project" value="UniProtKB-UniRule"/>
</dbReference>
<evidence type="ECO:0000313" key="15">
    <source>
        <dbReference type="EMBL" id="APA00585.1"/>
    </source>
</evidence>
<feature type="binding site" evidence="12">
    <location>
        <begin position="27"/>
        <end position="34"/>
    </location>
    <ligand>
        <name>ATP</name>
        <dbReference type="ChEBI" id="CHEBI:30616"/>
    </ligand>
</feature>
<evidence type="ECO:0000256" key="5">
    <source>
        <dbReference type="ARBA" id="ARBA00022840"/>
    </source>
</evidence>
<reference evidence="15 16" key="1">
    <citation type="submission" date="2016-10" db="EMBL/GenBank/DDBJ databases">
        <title>Complete Genome Sequence of Flavobacterium sp. PK15.</title>
        <authorList>
            <person name="Ekwe A."/>
            <person name="Kim S.B."/>
        </authorList>
    </citation>
    <scope>NUCLEOTIDE SEQUENCE [LARGE SCALE GENOMIC DNA]</scope>
    <source>
        <strain evidence="15 16">PK15</strain>
    </source>
</reference>
<protein>
    <recommendedName>
        <fullName evidence="9">DNA 3'-5' helicase</fullName>
        <ecNumber evidence="9">5.6.2.4</ecNumber>
    </recommendedName>
    <alternativeName>
        <fullName evidence="10">DNA 3'-5' helicase II</fullName>
    </alternativeName>
</protein>
<proteinExistence type="inferred from homology"/>
<dbReference type="CDD" id="cd18807">
    <property type="entry name" value="SF1_C_UvrD"/>
    <property type="match status" value="1"/>
</dbReference>
<dbReference type="AlphaFoldDB" id="A0A1D9PE24"/>
<evidence type="ECO:0000256" key="3">
    <source>
        <dbReference type="ARBA" id="ARBA00022801"/>
    </source>
</evidence>
<evidence type="ECO:0000256" key="9">
    <source>
        <dbReference type="ARBA" id="ARBA00034808"/>
    </source>
</evidence>
<dbReference type="Pfam" id="PF00580">
    <property type="entry name" value="UvrD-helicase"/>
    <property type="match status" value="1"/>
</dbReference>
<dbReference type="InterPro" id="IPR013986">
    <property type="entry name" value="DExx_box_DNA_helicase_dom_sf"/>
</dbReference>
<dbReference type="OrthoDB" id="9810135at2"/>
<accession>A0A1D9PE24</accession>
<dbReference type="PROSITE" id="PS51198">
    <property type="entry name" value="UVRD_HELICASE_ATP_BIND"/>
    <property type="match status" value="1"/>
</dbReference>
<keyword evidence="4 12" id="KW-0347">Helicase</keyword>
<evidence type="ECO:0000256" key="2">
    <source>
        <dbReference type="ARBA" id="ARBA00022741"/>
    </source>
</evidence>
<dbReference type="GO" id="GO:0003677">
    <property type="term" value="F:DNA binding"/>
    <property type="evidence" value="ECO:0007669"/>
    <property type="project" value="UniProtKB-KW"/>
</dbReference>
<dbReference type="STRING" id="1306519.BIW12_14795"/>
<evidence type="ECO:0000259" key="14">
    <source>
        <dbReference type="PROSITE" id="PS51217"/>
    </source>
</evidence>
<dbReference type="FunFam" id="1.10.486.10:FF:000003">
    <property type="entry name" value="ATP-dependent DNA helicase"/>
    <property type="match status" value="1"/>
</dbReference>
<evidence type="ECO:0000256" key="10">
    <source>
        <dbReference type="ARBA" id="ARBA00034923"/>
    </source>
</evidence>
<evidence type="ECO:0000256" key="12">
    <source>
        <dbReference type="PROSITE-ProRule" id="PRU00560"/>
    </source>
</evidence>
<dbReference type="GO" id="GO:0005829">
    <property type="term" value="C:cytosol"/>
    <property type="evidence" value="ECO:0007669"/>
    <property type="project" value="TreeGrafter"/>
</dbReference>
<evidence type="ECO:0000256" key="7">
    <source>
        <dbReference type="ARBA" id="ARBA00023235"/>
    </source>
</evidence>
<sequence>MQQYISQLNEAQRAPVLQKDGPMIIIAGAGSGKTRVLTIRIAYLMHQGIDAFNILSLTFTNKAAREMKNRIADIVGASEAKNLWMGTFHSIFAKILRSEADKLGYPSNFTIYDSQDSLRAISGIIKEMQLDRDIYKPKQILSRISTFKNSLITVKAYFNDPDLQEADAMAKKPRMGEIYQAYVDRCFKSGAMDFDDLLLKTNELLTRFPEVLAKYQNRFRYILVDEYQDTNHSQYLIVRALSDKFQNICVVGDDAQSIYAFRGANINNILNFQKDYQGVQTYRLEQNYRSSRNIVEAANTVMEHNKTKLEKVVWTANEFGPKIKVHRSLTDAEEGRFVASTIFEQKMQNQMTNGQFAILYRTNAQSRAMEDALRKRDIPYRIYGGLSFYQRKEIKDVLCYLRLVLNPKDEEALIRVINYPARGIGDTTIEKLTVAANHYKRSIFEVMQNIDRIDLKLNSGTKQKLQDFVTMIQSFQVINENQDAFYITDHVSKKTGLVQELKKDATPEGMAKIQNIEELLNGIKDFTEGQREIDGARGSLSEFMEDVALATDLDKDTGDEDRVALMTIHLAKGLEFPHVFVVGMEEDLFPSAMSMSTRSELEEERRLFYVALTRAEHQAYLTYSQSRYRWGKLTDSEPSRFIEEIDGQFLEYLTPAESNYRFKPMIDKDVFGDVDKSKLRLAKPSNGTPPKYITDNQPKPEAAIRKLKPVSSNAPSGAANLFDNQLTAGNIVMHERFGRGQVLNLEGVGADKKAEIKFEVGGIKKLLLRFAKLDVIG</sequence>
<name>A0A1D9PE24_9FLAO</name>
<keyword evidence="2 12" id="KW-0547">Nucleotide-binding</keyword>
<dbReference type="InterPro" id="IPR000212">
    <property type="entry name" value="DNA_helicase_UvrD/REP"/>
</dbReference>
<gene>
    <name evidence="15" type="ORF">BIW12_14795</name>
</gene>
<dbReference type="GO" id="GO:0000725">
    <property type="term" value="P:recombinational repair"/>
    <property type="evidence" value="ECO:0007669"/>
    <property type="project" value="TreeGrafter"/>
</dbReference>
<dbReference type="RefSeq" id="WP_071185820.1">
    <property type="nucleotide sequence ID" value="NZ_CP017774.1"/>
</dbReference>
<evidence type="ECO:0000256" key="4">
    <source>
        <dbReference type="ARBA" id="ARBA00022806"/>
    </source>
</evidence>
<dbReference type="KEGG" id="fcm:BIW12_14795"/>
<dbReference type="Proteomes" id="UP000178198">
    <property type="component" value="Chromosome"/>
</dbReference>
<keyword evidence="7" id="KW-0413">Isomerase</keyword>
<dbReference type="PANTHER" id="PTHR11070:SF2">
    <property type="entry name" value="ATP-DEPENDENT DNA HELICASE SRS2"/>
    <property type="match status" value="1"/>
</dbReference>
<evidence type="ECO:0000256" key="11">
    <source>
        <dbReference type="ARBA" id="ARBA00048988"/>
    </source>
</evidence>
<evidence type="ECO:0000256" key="8">
    <source>
        <dbReference type="ARBA" id="ARBA00034617"/>
    </source>
</evidence>
<dbReference type="Gene3D" id="1.10.10.160">
    <property type="match status" value="1"/>
</dbReference>
<comment type="similarity">
    <text evidence="1">Belongs to the helicase family. UvrD subfamily.</text>
</comment>
<keyword evidence="3 12" id="KW-0378">Hydrolase</keyword>
<keyword evidence="6" id="KW-0238">DNA-binding</keyword>
<feature type="domain" description="UvrD-like helicase C-terminal" evidence="14">
    <location>
        <begin position="292"/>
        <end position="573"/>
    </location>
</feature>
<keyword evidence="16" id="KW-1185">Reference proteome</keyword>
<evidence type="ECO:0000256" key="1">
    <source>
        <dbReference type="ARBA" id="ARBA00009922"/>
    </source>
</evidence>
<comment type="catalytic activity">
    <reaction evidence="11">
        <text>ATP + H2O = ADP + phosphate + H(+)</text>
        <dbReference type="Rhea" id="RHEA:13065"/>
        <dbReference type="ChEBI" id="CHEBI:15377"/>
        <dbReference type="ChEBI" id="CHEBI:15378"/>
        <dbReference type="ChEBI" id="CHEBI:30616"/>
        <dbReference type="ChEBI" id="CHEBI:43474"/>
        <dbReference type="ChEBI" id="CHEBI:456216"/>
        <dbReference type="EC" id="5.6.2.4"/>
    </reaction>
</comment>
<dbReference type="Gene3D" id="1.10.486.10">
    <property type="entry name" value="PCRA, domain 4"/>
    <property type="match status" value="1"/>
</dbReference>
<dbReference type="EMBL" id="CP017774">
    <property type="protein sequence ID" value="APA00585.1"/>
    <property type="molecule type" value="Genomic_DNA"/>
</dbReference>
<feature type="domain" description="UvrD-like helicase ATP-binding" evidence="13">
    <location>
        <begin position="6"/>
        <end position="291"/>
    </location>
</feature>
<dbReference type="Gene3D" id="3.40.50.300">
    <property type="entry name" value="P-loop containing nucleotide triphosphate hydrolases"/>
    <property type="match status" value="2"/>
</dbReference>